<protein>
    <submittedName>
        <fullName evidence="1">Uncharacterized protein</fullName>
    </submittedName>
</protein>
<sequence length="69" mass="7756">MIIELVSTLDIETLLSIDQQLRKENKKSTHVSLRRQADIGRLPPIVTMAIWKVLASPLEKSSSVNCQLV</sequence>
<organism evidence="1 2">
    <name type="scientific">Aspergillus transmontanensis</name>
    <dbReference type="NCBI Taxonomy" id="1034304"/>
    <lineage>
        <taxon>Eukaryota</taxon>
        <taxon>Fungi</taxon>
        <taxon>Dikarya</taxon>
        <taxon>Ascomycota</taxon>
        <taxon>Pezizomycotina</taxon>
        <taxon>Eurotiomycetes</taxon>
        <taxon>Eurotiomycetidae</taxon>
        <taxon>Eurotiales</taxon>
        <taxon>Aspergillaceae</taxon>
        <taxon>Aspergillus</taxon>
        <taxon>Aspergillus subgen. Circumdati</taxon>
    </lineage>
</organism>
<evidence type="ECO:0000313" key="1">
    <source>
        <dbReference type="EMBL" id="KAE8315296.1"/>
    </source>
</evidence>
<dbReference type="Proteomes" id="UP000325433">
    <property type="component" value="Unassembled WGS sequence"/>
</dbReference>
<proteinExistence type="predicted"/>
<dbReference type="AlphaFoldDB" id="A0A5N6W463"/>
<gene>
    <name evidence="1" type="ORF">BDV41DRAFT_531576</name>
</gene>
<reference evidence="2" key="1">
    <citation type="submission" date="2019-04" db="EMBL/GenBank/DDBJ databases">
        <title>Friends and foes A comparative genomics studyof 23 Aspergillus species from section Flavi.</title>
        <authorList>
            <consortium name="DOE Joint Genome Institute"/>
            <person name="Kjaerbolling I."/>
            <person name="Vesth T."/>
            <person name="Frisvad J.C."/>
            <person name="Nybo J.L."/>
            <person name="Theobald S."/>
            <person name="Kildgaard S."/>
            <person name="Isbrandt T."/>
            <person name="Kuo A."/>
            <person name="Sato A."/>
            <person name="Lyhne E.K."/>
            <person name="Kogle M.E."/>
            <person name="Wiebenga A."/>
            <person name="Kun R.S."/>
            <person name="Lubbers R.J."/>
            <person name="Makela M.R."/>
            <person name="Barry K."/>
            <person name="Chovatia M."/>
            <person name="Clum A."/>
            <person name="Daum C."/>
            <person name="Haridas S."/>
            <person name="He G."/>
            <person name="LaButti K."/>
            <person name="Lipzen A."/>
            <person name="Mondo S."/>
            <person name="Riley R."/>
            <person name="Salamov A."/>
            <person name="Simmons B.A."/>
            <person name="Magnuson J.K."/>
            <person name="Henrissat B."/>
            <person name="Mortensen U.H."/>
            <person name="Larsen T.O."/>
            <person name="Devries R.P."/>
            <person name="Grigoriev I.V."/>
            <person name="Machida M."/>
            <person name="Baker S.E."/>
            <person name="Andersen M.R."/>
        </authorList>
    </citation>
    <scope>NUCLEOTIDE SEQUENCE [LARGE SCALE GENOMIC DNA]</scope>
    <source>
        <strain evidence="2">CBS 130015</strain>
    </source>
</reference>
<accession>A0A5N6W463</accession>
<name>A0A5N6W463_9EURO</name>
<keyword evidence="2" id="KW-1185">Reference proteome</keyword>
<evidence type="ECO:0000313" key="2">
    <source>
        <dbReference type="Proteomes" id="UP000325433"/>
    </source>
</evidence>
<dbReference type="EMBL" id="ML738313">
    <property type="protein sequence ID" value="KAE8315296.1"/>
    <property type="molecule type" value="Genomic_DNA"/>
</dbReference>